<keyword evidence="2" id="KW-1185">Reference proteome</keyword>
<dbReference type="AlphaFoldDB" id="A0A840IJ44"/>
<proteinExistence type="predicted"/>
<dbReference type="RefSeq" id="WP_183343666.1">
    <property type="nucleotide sequence ID" value="NZ_JACHNU010000005.1"/>
</dbReference>
<organism evidence="1 2">
    <name type="scientific">Conexibacter arvalis</name>
    <dbReference type="NCBI Taxonomy" id="912552"/>
    <lineage>
        <taxon>Bacteria</taxon>
        <taxon>Bacillati</taxon>
        <taxon>Actinomycetota</taxon>
        <taxon>Thermoleophilia</taxon>
        <taxon>Solirubrobacterales</taxon>
        <taxon>Conexibacteraceae</taxon>
        <taxon>Conexibacter</taxon>
    </lineage>
</organism>
<sequence length="70" mass="7826">MNPALTTIQNDVRAAELRARAERDRRLGSRRRARRPTEEIAEARAAARGAIFGSLFLGHGFFGREHGTHV</sequence>
<evidence type="ECO:0000313" key="2">
    <source>
        <dbReference type="Proteomes" id="UP000585272"/>
    </source>
</evidence>
<reference evidence="1 2" key="1">
    <citation type="submission" date="2020-08" db="EMBL/GenBank/DDBJ databases">
        <title>Genomic Encyclopedia of Archaeal and Bacterial Type Strains, Phase II (KMG-II): from individual species to whole genera.</title>
        <authorList>
            <person name="Goeker M."/>
        </authorList>
    </citation>
    <scope>NUCLEOTIDE SEQUENCE [LARGE SCALE GENOMIC DNA]</scope>
    <source>
        <strain evidence="1 2">DSM 23288</strain>
    </source>
</reference>
<dbReference type="EMBL" id="JACHNU010000005">
    <property type="protein sequence ID" value="MBB4663948.1"/>
    <property type="molecule type" value="Genomic_DNA"/>
</dbReference>
<dbReference type="Proteomes" id="UP000585272">
    <property type="component" value="Unassembled WGS sequence"/>
</dbReference>
<protein>
    <submittedName>
        <fullName evidence="1">Uncharacterized protein</fullName>
    </submittedName>
</protein>
<evidence type="ECO:0000313" key="1">
    <source>
        <dbReference type="EMBL" id="MBB4663948.1"/>
    </source>
</evidence>
<name>A0A840IJ44_9ACTN</name>
<gene>
    <name evidence="1" type="ORF">BDZ31_003549</name>
</gene>
<accession>A0A840IJ44</accession>
<comment type="caution">
    <text evidence="1">The sequence shown here is derived from an EMBL/GenBank/DDBJ whole genome shotgun (WGS) entry which is preliminary data.</text>
</comment>